<sequence length="87" mass="9832">MPYPSSIYMTYISFVLLDLLTLVVICFQTWRQLRVLKQSAKASQLLLRDGTMYFVALLAMNIAEIVISNDAIPVIQSLLVALHSPPY</sequence>
<dbReference type="AlphaFoldDB" id="A0A0C3PV62"/>
<dbReference type="HOGENOM" id="CLU_2484085_0_0_1"/>
<name>A0A0C3PV62_PHLG1</name>
<dbReference type="Proteomes" id="UP000053257">
    <property type="component" value="Unassembled WGS sequence"/>
</dbReference>
<protein>
    <submittedName>
        <fullName evidence="2">Uncharacterized protein</fullName>
    </submittedName>
</protein>
<feature type="transmembrane region" description="Helical" evidence="1">
    <location>
        <begin position="6"/>
        <end position="30"/>
    </location>
</feature>
<keyword evidence="3" id="KW-1185">Reference proteome</keyword>
<dbReference type="OrthoDB" id="3346251at2759"/>
<evidence type="ECO:0000256" key="1">
    <source>
        <dbReference type="SAM" id="Phobius"/>
    </source>
</evidence>
<accession>A0A0C3PV62</accession>
<keyword evidence="1" id="KW-0472">Membrane</keyword>
<reference evidence="2 3" key="1">
    <citation type="journal article" date="2014" name="PLoS Genet.">
        <title>Analysis of the Phlebiopsis gigantea genome, transcriptome and secretome provides insight into its pioneer colonization strategies of wood.</title>
        <authorList>
            <person name="Hori C."/>
            <person name="Ishida T."/>
            <person name="Igarashi K."/>
            <person name="Samejima M."/>
            <person name="Suzuki H."/>
            <person name="Master E."/>
            <person name="Ferreira P."/>
            <person name="Ruiz-Duenas F.J."/>
            <person name="Held B."/>
            <person name="Canessa P."/>
            <person name="Larrondo L.F."/>
            <person name="Schmoll M."/>
            <person name="Druzhinina I.S."/>
            <person name="Kubicek C.P."/>
            <person name="Gaskell J.A."/>
            <person name="Kersten P."/>
            <person name="St John F."/>
            <person name="Glasner J."/>
            <person name="Sabat G."/>
            <person name="Splinter BonDurant S."/>
            <person name="Syed K."/>
            <person name="Yadav J."/>
            <person name="Mgbeahuruike A.C."/>
            <person name="Kovalchuk A."/>
            <person name="Asiegbu F.O."/>
            <person name="Lackner G."/>
            <person name="Hoffmeister D."/>
            <person name="Rencoret J."/>
            <person name="Gutierrez A."/>
            <person name="Sun H."/>
            <person name="Lindquist E."/>
            <person name="Barry K."/>
            <person name="Riley R."/>
            <person name="Grigoriev I.V."/>
            <person name="Henrissat B."/>
            <person name="Kues U."/>
            <person name="Berka R.M."/>
            <person name="Martinez A.T."/>
            <person name="Covert S.F."/>
            <person name="Blanchette R.A."/>
            <person name="Cullen D."/>
        </authorList>
    </citation>
    <scope>NUCLEOTIDE SEQUENCE [LARGE SCALE GENOMIC DNA]</scope>
    <source>
        <strain evidence="2 3">11061_1 CR5-6</strain>
    </source>
</reference>
<dbReference type="EMBL" id="KN840444">
    <property type="protein sequence ID" value="KIP11693.1"/>
    <property type="molecule type" value="Genomic_DNA"/>
</dbReference>
<keyword evidence="1" id="KW-0812">Transmembrane</keyword>
<keyword evidence="1" id="KW-1133">Transmembrane helix</keyword>
<proteinExistence type="predicted"/>
<gene>
    <name evidence="2" type="ORF">PHLGIDRAFT_437396</name>
</gene>
<organism evidence="2 3">
    <name type="scientific">Phlebiopsis gigantea (strain 11061_1 CR5-6)</name>
    <name type="common">White-rot fungus</name>
    <name type="synonym">Peniophora gigantea</name>
    <dbReference type="NCBI Taxonomy" id="745531"/>
    <lineage>
        <taxon>Eukaryota</taxon>
        <taxon>Fungi</taxon>
        <taxon>Dikarya</taxon>
        <taxon>Basidiomycota</taxon>
        <taxon>Agaricomycotina</taxon>
        <taxon>Agaricomycetes</taxon>
        <taxon>Polyporales</taxon>
        <taxon>Phanerochaetaceae</taxon>
        <taxon>Phlebiopsis</taxon>
    </lineage>
</organism>
<evidence type="ECO:0000313" key="2">
    <source>
        <dbReference type="EMBL" id="KIP11693.1"/>
    </source>
</evidence>
<evidence type="ECO:0000313" key="3">
    <source>
        <dbReference type="Proteomes" id="UP000053257"/>
    </source>
</evidence>